<dbReference type="GO" id="GO:0006281">
    <property type="term" value="P:DNA repair"/>
    <property type="evidence" value="ECO:0007669"/>
    <property type="project" value="UniProtKB-KW"/>
</dbReference>
<feature type="region of interest" description="Disordered" evidence="2">
    <location>
        <begin position="595"/>
        <end position="617"/>
    </location>
</feature>
<evidence type="ECO:0000313" key="5">
    <source>
        <dbReference type="Proteomes" id="UP000475862"/>
    </source>
</evidence>
<dbReference type="EC" id="5.6.2.3" evidence="1"/>
<comment type="cofactor">
    <cofactor evidence="1">
        <name>Mg(2+)</name>
        <dbReference type="ChEBI" id="CHEBI:18420"/>
    </cofactor>
</comment>
<dbReference type="GO" id="GO:0043139">
    <property type="term" value="F:5'-3' DNA helicase activity"/>
    <property type="evidence" value="ECO:0007669"/>
    <property type="project" value="UniProtKB-EC"/>
</dbReference>
<keyword evidence="1" id="KW-0067">ATP-binding</keyword>
<dbReference type="OrthoDB" id="6618346at2759"/>
<keyword evidence="1" id="KW-0233">DNA recombination</keyword>
<dbReference type="PANTHER" id="PTHR47642">
    <property type="entry name" value="ATP-DEPENDENT DNA HELICASE"/>
    <property type="match status" value="1"/>
</dbReference>
<dbReference type="GO" id="GO:0006310">
    <property type="term" value="P:DNA recombination"/>
    <property type="evidence" value="ECO:0007669"/>
    <property type="project" value="UniProtKB-KW"/>
</dbReference>
<dbReference type="AlphaFoldDB" id="A0A6G0SVL6"/>
<feature type="domain" description="DNA helicase Pif1-like DEAD-box helicase" evidence="3">
    <location>
        <begin position="325"/>
        <end position="542"/>
    </location>
</feature>
<protein>
    <recommendedName>
        <fullName evidence="1">ATP-dependent DNA helicase</fullName>
        <ecNumber evidence="1">5.6.2.3</ecNumber>
    </recommendedName>
</protein>
<evidence type="ECO:0000256" key="1">
    <source>
        <dbReference type="RuleBase" id="RU363044"/>
    </source>
</evidence>
<evidence type="ECO:0000259" key="3">
    <source>
        <dbReference type="Pfam" id="PF05970"/>
    </source>
</evidence>
<reference evidence="4 5" key="1">
    <citation type="submission" date="2019-08" db="EMBL/GenBank/DDBJ databases">
        <title>The genome of the soybean aphid Biotype 1, its phylome, world population structure and adaptation to the North American continent.</title>
        <authorList>
            <person name="Giordano R."/>
            <person name="Donthu R.K."/>
            <person name="Hernandez A.G."/>
            <person name="Wright C.L."/>
            <person name="Zimin A.V."/>
        </authorList>
    </citation>
    <scope>NUCLEOTIDE SEQUENCE [LARGE SCALE GENOMIC DNA]</scope>
    <source>
        <tissue evidence="4">Whole aphids</tissue>
    </source>
</reference>
<comment type="similarity">
    <text evidence="1">Belongs to the helicase family.</text>
</comment>
<keyword evidence="5" id="KW-1185">Reference proteome</keyword>
<evidence type="ECO:0000256" key="2">
    <source>
        <dbReference type="SAM" id="MobiDB-lite"/>
    </source>
</evidence>
<feature type="compositionally biased region" description="Basic residues" evidence="2">
    <location>
        <begin position="605"/>
        <end position="617"/>
    </location>
</feature>
<dbReference type="Gene3D" id="3.40.50.300">
    <property type="entry name" value="P-loop containing nucleotide triphosphate hydrolases"/>
    <property type="match status" value="1"/>
</dbReference>
<dbReference type="InterPro" id="IPR010285">
    <property type="entry name" value="DNA_helicase_pif1-like_DEAD"/>
</dbReference>
<gene>
    <name evidence="4" type="ORF">AGLY_017175</name>
</gene>
<accession>A0A6G0SVL6</accession>
<dbReference type="SUPFAM" id="SSF52540">
    <property type="entry name" value="P-loop containing nucleoside triphosphate hydrolases"/>
    <property type="match status" value="1"/>
</dbReference>
<dbReference type="InterPro" id="IPR051055">
    <property type="entry name" value="PIF1_helicase"/>
</dbReference>
<proteinExistence type="inferred from homology"/>
<keyword evidence="1" id="KW-0547">Nucleotide-binding</keyword>
<keyword evidence="1" id="KW-0227">DNA damage</keyword>
<dbReference type="GO" id="GO:0016787">
    <property type="term" value="F:hydrolase activity"/>
    <property type="evidence" value="ECO:0007669"/>
    <property type="project" value="UniProtKB-KW"/>
</dbReference>
<dbReference type="InterPro" id="IPR027417">
    <property type="entry name" value="P-loop_NTPase"/>
</dbReference>
<sequence length="767" mass="88034">MKKCRFNIPYPPMNETCILTPLTEDISNPITRKICILQYEKLLQYLRDFKDSDSSSNLTLEDILQKLSIKDVNEYKSIIRTVIRRPTVFLKRTIKQRMVSGFNEKLFPLWQSNMDIQFILDVYSCVRYVIEYIGKRQCGISKLMRDIVENFKSSTDLSVKEQLKKNSVNFFRESRNLCTGSSIHLLRTRMLKPMAVRGEMDPKSDDIFFDGLNEYYSCRPHSLEDVTLAEFGSNYEVCGKKNRFFNKVEETQLDDNEIQIEGEQGRNNNQLVDDEDWVPDDVLINDVGDYVENTNTSDVDSPKDGSKIIVHLIDYEQFKDLIGCLNDGQRQLLYHTTNVIRSQLWGKGHPAMKVFVTGPAGAGKSMLIRALAQSVIRIANLRPDIDDLSLPPVLLTAPTGKAAFGIKGLTLHSAFKLPLNQFAGLLPKLSSDISNTLRCKFANVKLLIIDEISMVGIKTLGYIDQRLRSILRINKPFGDINVIVFSVFFQLSLVLATPLYDSFEEILSKYPSAVEMLSIKSIWETFKFYELTEIMRQKDDKQFAIMLTKSARGQLEEADVKYFQNLITHLDITFQPQIMDLWATNYEVDEMNRRKQLNTGDSKHLNRRRHSERCNRRTHANKQWTDCRRKEVAKRVWIKFDEPDVGSLTRQKIKNKLKPEGEHTGDMCKWTPIEIIKLEFQLGNAEHHKVTRMQLLLVEALALTVHKSQCNNCNNIGSSEDKHQIIITDLKISGVLTSILEIAGAQYKTQAAILHMGENTSSGHYIA</sequence>
<comment type="catalytic activity">
    <reaction evidence="1">
        <text>ATP + H2O = ADP + phosphate + H(+)</text>
        <dbReference type="Rhea" id="RHEA:13065"/>
        <dbReference type="ChEBI" id="CHEBI:15377"/>
        <dbReference type="ChEBI" id="CHEBI:15378"/>
        <dbReference type="ChEBI" id="CHEBI:30616"/>
        <dbReference type="ChEBI" id="CHEBI:43474"/>
        <dbReference type="ChEBI" id="CHEBI:456216"/>
        <dbReference type="EC" id="5.6.2.3"/>
    </reaction>
</comment>
<keyword evidence="1" id="KW-0234">DNA repair</keyword>
<evidence type="ECO:0000313" key="4">
    <source>
        <dbReference type="EMBL" id="KAE9522416.1"/>
    </source>
</evidence>
<dbReference type="EMBL" id="VYZN01001214">
    <property type="protein sequence ID" value="KAE9522416.1"/>
    <property type="molecule type" value="Genomic_DNA"/>
</dbReference>
<keyword evidence="1" id="KW-0347">Helicase</keyword>
<dbReference type="Pfam" id="PF05970">
    <property type="entry name" value="PIF1"/>
    <property type="match status" value="1"/>
</dbReference>
<name>A0A6G0SVL6_APHGL</name>
<dbReference type="Proteomes" id="UP000475862">
    <property type="component" value="Unassembled WGS sequence"/>
</dbReference>
<keyword evidence="1" id="KW-0378">Hydrolase</keyword>
<comment type="caution">
    <text evidence="4">The sequence shown here is derived from an EMBL/GenBank/DDBJ whole genome shotgun (WGS) entry which is preliminary data.</text>
</comment>
<dbReference type="GO" id="GO:0000723">
    <property type="term" value="P:telomere maintenance"/>
    <property type="evidence" value="ECO:0007669"/>
    <property type="project" value="InterPro"/>
</dbReference>
<dbReference type="PANTHER" id="PTHR47642:SF5">
    <property type="entry name" value="ATP-DEPENDENT DNA HELICASE"/>
    <property type="match status" value="1"/>
</dbReference>
<dbReference type="GO" id="GO:0005524">
    <property type="term" value="F:ATP binding"/>
    <property type="evidence" value="ECO:0007669"/>
    <property type="project" value="UniProtKB-KW"/>
</dbReference>
<organism evidence="4 5">
    <name type="scientific">Aphis glycines</name>
    <name type="common">Soybean aphid</name>
    <dbReference type="NCBI Taxonomy" id="307491"/>
    <lineage>
        <taxon>Eukaryota</taxon>
        <taxon>Metazoa</taxon>
        <taxon>Ecdysozoa</taxon>
        <taxon>Arthropoda</taxon>
        <taxon>Hexapoda</taxon>
        <taxon>Insecta</taxon>
        <taxon>Pterygota</taxon>
        <taxon>Neoptera</taxon>
        <taxon>Paraneoptera</taxon>
        <taxon>Hemiptera</taxon>
        <taxon>Sternorrhyncha</taxon>
        <taxon>Aphidomorpha</taxon>
        <taxon>Aphidoidea</taxon>
        <taxon>Aphididae</taxon>
        <taxon>Aphidini</taxon>
        <taxon>Aphis</taxon>
        <taxon>Aphis</taxon>
    </lineage>
</organism>